<keyword evidence="1" id="KW-0472">Membrane</keyword>
<comment type="caution">
    <text evidence="2">The sequence shown here is derived from an EMBL/GenBank/DDBJ whole genome shotgun (WGS) entry which is preliminary data.</text>
</comment>
<dbReference type="PATRIC" id="fig|1096930.3.peg.3760"/>
<gene>
    <name evidence="2" type="ORF">L284_19070</name>
</gene>
<dbReference type="Proteomes" id="UP000015527">
    <property type="component" value="Unassembled WGS sequence"/>
</dbReference>
<evidence type="ECO:0000256" key="1">
    <source>
        <dbReference type="SAM" id="Phobius"/>
    </source>
</evidence>
<protein>
    <recommendedName>
        <fullName evidence="4">Bacteriophage tail tape measure N-terminal domain-containing protein</fullName>
    </recommendedName>
</protein>
<organism evidence="2 3">
    <name type="scientific">Novosphingobium lindaniclasticum LE124</name>
    <dbReference type="NCBI Taxonomy" id="1096930"/>
    <lineage>
        <taxon>Bacteria</taxon>
        <taxon>Pseudomonadati</taxon>
        <taxon>Pseudomonadota</taxon>
        <taxon>Alphaproteobacteria</taxon>
        <taxon>Sphingomonadales</taxon>
        <taxon>Sphingomonadaceae</taxon>
        <taxon>Novosphingobium</taxon>
    </lineage>
</organism>
<dbReference type="EMBL" id="ATHL01000127">
    <property type="protein sequence ID" value="EQB09706.1"/>
    <property type="molecule type" value="Genomic_DNA"/>
</dbReference>
<dbReference type="AlphaFoldDB" id="T0H0B2"/>
<keyword evidence="1" id="KW-1133">Transmembrane helix</keyword>
<keyword evidence="3" id="KW-1185">Reference proteome</keyword>
<evidence type="ECO:0000313" key="3">
    <source>
        <dbReference type="Proteomes" id="UP000015527"/>
    </source>
</evidence>
<keyword evidence="1" id="KW-0812">Transmembrane</keyword>
<evidence type="ECO:0008006" key="4">
    <source>
        <dbReference type="Google" id="ProtNLM"/>
    </source>
</evidence>
<name>T0H0B2_9SPHN</name>
<feature type="transmembrane region" description="Helical" evidence="1">
    <location>
        <begin position="109"/>
        <end position="137"/>
    </location>
</feature>
<sequence>MAEVARLQADMDKVKRAVKDASNDIAKSAKAANDNLAAVGSGIAKAGNTSKLAGHHVQNLAFQFQDLGVQLLAAAQSSAPLKMAFTALVQQGTQINGIMSQAGIGIKGLIAATAGLIAPFVPFLAVLAAAAAGVALLTSSINENAKVTVTWSDTLLGAWDAVAAALKGELSSAFDAFGIKTGNVWATVVDWAKWAANRLIGLMTLVPRTILENFKLIPAGVADIFLSAVNMAIDAINKLLSSAVNGVNGFVSEANRILAKAGLTLPTLTAPQIAKVANSYTGAAAKLGKGVAKTLGDTIQRDFIGELADKISPFAQARAIARMKRDAKKAGKEAGSAAAKAAKDAFDLDKFLQDATGRMVLDVAEQLAKRQEQDWADFQKEVGNMSQARWDERMQDLAREKEAVALLDDQYRDLVNTLGNLGGAGKGLGTLFGLLTGNTSAVGGKFGNLLNIGLGTEKDSQGNVLSKTIGSELSKVFKKSGEFGKLMTSLVQSAGMGLVAGSALFGRQSASEQTGSAIGGALGGSKVVEKTLSKGLESLSKGLGQFAGPLGSVLGGVLGSALGSAFTKVKWGRVDLSAAGVSGTSGNSGSSQKAALAAGNSIYGGLADLASQFGGSIGNFGNISVGVRHGDYRVNAGGTSLKVKKGAVDFNDDAEAAVAYAMKLAIERGAINGIRASTNNLLKAGDDLSAQINKALSFENVFTELKTYLDPVGAELDTIDKEFANLRSIFAEAGATAAEYAQLEQLLSIKRQEAMNKEADALNDIRSRIAEAQGDEGTATAIARAKELRDATSDAQRALLQQLYAIEDANAAQEKLTQAQEAAATAAEQLRQAWESVSDSLVDEVNRIRGLTGGSDAASFATLQGQFNAAVLAARGGDQEAAAKLADLSQSLLEVAGNVATSRQELERIKAETAASLEGVIDATKGYAGGSSTSSASATAASAIDAATSATAGTSSTSGSNDNVSELRALRTEVAQLRADLNNGQAAIVNGVNRSARVLEDTSADSGGRAFAVSGVAK</sequence>
<accession>T0H0B2</accession>
<proteinExistence type="predicted"/>
<evidence type="ECO:0000313" key="2">
    <source>
        <dbReference type="EMBL" id="EQB09706.1"/>
    </source>
</evidence>
<reference evidence="2 3" key="1">
    <citation type="journal article" date="2013" name="Genome Announc.">
        <title>Genome Sequence of Novosphingobium lindaniclasticum LE124T, Isolated from a Hexachlorocyclohexane Dumpsite.</title>
        <authorList>
            <person name="Saxena A."/>
            <person name="Nayyar N."/>
            <person name="Sangwan N."/>
            <person name="Kumari R."/>
            <person name="Khurana J.P."/>
            <person name="Lal R."/>
        </authorList>
    </citation>
    <scope>NUCLEOTIDE SEQUENCE [LARGE SCALE GENOMIC DNA]</scope>
    <source>
        <strain evidence="2 3">LE124</strain>
    </source>
</reference>
<dbReference type="eggNOG" id="COG5412">
    <property type="taxonomic scope" value="Bacteria"/>
</dbReference>